<sequence>MTLLPASTNALTQQLSQYDALLVAFSGGVDSALLLAEALNVLGPARVLAVTAVSPTLPQREFQACADLAAQLGATWIQRPTDELANPAFVANDGQRCYHCKSALFTLCEAVVAEQSEPQRWRIAYGANQDDLGDHRPGMQAAAERGIAAPLLDAGWGKAEIRARSRELGLPTAEKAAFACLSSRFPTHTPIHLDGLRRVELAEEALRAAGFNLFRVRFLGDEARVELGVEELPRVLNDASLQQKLIASIEAAGFRRAYFDPNGYRQGGANKQ</sequence>
<dbReference type="PANTHER" id="PTHR43169">
    <property type="entry name" value="EXSB FAMILY PROTEIN"/>
    <property type="match status" value="1"/>
</dbReference>
<comment type="caution">
    <text evidence="4">The sequence shown here is derived from an EMBL/GenBank/DDBJ whole genome shotgun (WGS) entry which is preliminary data.</text>
</comment>
<feature type="domain" description="NAD/GMP synthase" evidence="3">
    <location>
        <begin position="9"/>
        <end position="79"/>
    </location>
</feature>
<evidence type="ECO:0000313" key="4">
    <source>
        <dbReference type="EMBL" id="OSM00317.1"/>
    </source>
</evidence>
<keyword evidence="1" id="KW-0436">Ligase</keyword>
<accession>A0A1Y2JZI5</accession>
<proteinExistence type="predicted"/>
<dbReference type="GO" id="GO:0006163">
    <property type="term" value="P:purine nucleotide metabolic process"/>
    <property type="evidence" value="ECO:0007669"/>
    <property type="project" value="UniProtKB-ARBA"/>
</dbReference>
<dbReference type="EMBL" id="LVJN01000021">
    <property type="protein sequence ID" value="OSM00317.1"/>
    <property type="molecule type" value="Genomic_DNA"/>
</dbReference>
<dbReference type="GO" id="GO:0016787">
    <property type="term" value="F:hydrolase activity"/>
    <property type="evidence" value="ECO:0007669"/>
    <property type="project" value="UniProtKB-KW"/>
</dbReference>
<keyword evidence="4" id="KW-0378">Hydrolase</keyword>
<dbReference type="STRING" id="1434232.MAIT1_00809"/>
<dbReference type="RefSeq" id="WP_085446904.1">
    <property type="nucleotide sequence ID" value="NZ_LVJN01000021.1"/>
</dbReference>
<dbReference type="PANTHER" id="PTHR43169:SF2">
    <property type="entry name" value="NAD_GMP SYNTHASE DOMAIN-CONTAINING PROTEIN"/>
    <property type="match status" value="1"/>
</dbReference>
<dbReference type="GO" id="GO:0016783">
    <property type="term" value="F:sulfurtransferase activity"/>
    <property type="evidence" value="ECO:0007669"/>
    <property type="project" value="InterPro"/>
</dbReference>
<dbReference type="InterPro" id="IPR014729">
    <property type="entry name" value="Rossmann-like_a/b/a_fold"/>
</dbReference>
<gene>
    <name evidence="4" type="ORF">MAIT1_00809</name>
</gene>
<dbReference type="InterPro" id="IPR005232">
    <property type="entry name" value="LarE"/>
</dbReference>
<dbReference type="InterPro" id="IPR022310">
    <property type="entry name" value="NAD/GMP_synthase"/>
</dbReference>
<dbReference type="InterPro" id="IPR052188">
    <property type="entry name" value="Ni-pincer_cofactor_biosynth"/>
</dbReference>
<reference evidence="4 5" key="1">
    <citation type="journal article" date="2016" name="BMC Genomics">
        <title>Combined genomic and structural analyses of a cultured magnetotactic bacterium reveals its niche adaptation to a dynamic environment.</title>
        <authorList>
            <person name="Araujo A.C."/>
            <person name="Morillo V."/>
            <person name="Cypriano J."/>
            <person name="Teixeira L.C."/>
            <person name="Leao P."/>
            <person name="Lyra S."/>
            <person name="Almeida L.G."/>
            <person name="Bazylinski D.A."/>
            <person name="Vasconcellos A.T."/>
            <person name="Abreu F."/>
            <person name="Lins U."/>
        </authorList>
    </citation>
    <scope>NUCLEOTIDE SEQUENCE [LARGE SCALE GENOMIC DNA]</scope>
    <source>
        <strain evidence="4 5">IT-1</strain>
    </source>
</reference>
<feature type="active site" description="Nucleophile and sulfur donor" evidence="2">
    <location>
        <position position="180"/>
    </location>
</feature>
<dbReference type="Pfam" id="PF02540">
    <property type="entry name" value="NAD_synthase"/>
    <property type="match status" value="1"/>
</dbReference>
<dbReference type="Proteomes" id="UP000194003">
    <property type="component" value="Unassembled WGS sequence"/>
</dbReference>
<dbReference type="SUPFAM" id="SSF52402">
    <property type="entry name" value="Adenine nucleotide alpha hydrolases-like"/>
    <property type="match status" value="1"/>
</dbReference>
<evidence type="ECO:0000256" key="2">
    <source>
        <dbReference type="PIRSR" id="PIRSR006661-1"/>
    </source>
</evidence>
<keyword evidence="5" id="KW-1185">Reference proteome</keyword>
<protein>
    <submittedName>
        <fullName evidence="4">Putative adenosine nucleotide alpha-hydrolase superfamily protein</fullName>
    </submittedName>
</protein>
<organism evidence="4 5">
    <name type="scientific">Magnetofaba australis IT-1</name>
    <dbReference type="NCBI Taxonomy" id="1434232"/>
    <lineage>
        <taxon>Bacteria</taxon>
        <taxon>Pseudomonadati</taxon>
        <taxon>Pseudomonadota</taxon>
        <taxon>Magnetococcia</taxon>
        <taxon>Magnetococcales</taxon>
        <taxon>Magnetococcaceae</taxon>
        <taxon>Magnetofaba</taxon>
    </lineage>
</organism>
<dbReference type="PIRSF" id="PIRSF006661">
    <property type="entry name" value="PP-lp_UCP006661"/>
    <property type="match status" value="1"/>
</dbReference>
<evidence type="ECO:0000256" key="1">
    <source>
        <dbReference type="ARBA" id="ARBA00022598"/>
    </source>
</evidence>
<dbReference type="CDD" id="cd01990">
    <property type="entry name" value="LarE-like"/>
    <property type="match status" value="1"/>
</dbReference>
<dbReference type="GO" id="GO:0016874">
    <property type="term" value="F:ligase activity"/>
    <property type="evidence" value="ECO:0007669"/>
    <property type="project" value="UniProtKB-KW"/>
</dbReference>
<evidence type="ECO:0000259" key="3">
    <source>
        <dbReference type="Pfam" id="PF02540"/>
    </source>
</evidence>
<dbReference type="NCBIfam" id="TIGR00268">
    <property type="entry name" value="ATP-dependent sacrificial sulfur transferase LarE"/>
    <property type="match status" value="1"/>
</dbReference>
<evidence type="ECO:0000313" key="5">
    <source>
        <dbReference type="Proteomes" id="UP000194003"/>
    </source>
</evidence>
<dbReference type="OrthoDB" id="9776919at2"/>
<dbReference type="AlphaFoldDB" id="A0A1Y2JZI5"/>
<dbReference type="Gene3D" id="3.40.50.620">
    <property type="entry name" value="HUPs"/>
    <property type="match status" value="1"/>
</dbReference>
<name>A0A1Y2JZI5_9PROT</name>